<feature type="transmembrane region" description="Helical" evidence="1">
    <location>
        <begin position="173"/>
        <end position="191"/>
    </location>
</feature>
<feature type="transmembrane region" description="Helical" evidence="1">
    <location>
        <begin position="229"/>
        <end position="256"/>
    </location>
</feature>
<dbReference type="AlphaFoldDB" id="A0A4R6Z0A9"/>
<feature type="transmembrane region" description="Helical" evidence="1">
    <location>
        <begin position="263"/>
        <end position="283"/>
    </location>
</feature>
<protein>
    <submittedName>
        <fullName evidence="4">Uncharacterized membrane protein (DUF4010 family)</fullName>
    </submittedName>
</protein>
<sequence length="415" mass="41815">MDPVGAQQLFGLIAAIGGGLLVGVGREREKARQPEHEPAGVRSFSVVALAGAVAMLLGPVALAVAGAAVLALAAASYWHSVEHDPGVTTELALLVTFLLGALAQRQPQLAAGLFVALAVLLQSKSALHRFTRQVLSEQELNDALLLAASALIVLPLLPDRAVDPWDVLNPRKLWLFVVLVMSINALGYIALRLLGSGRGLVLAGLLGGFVSSAATIAGMGQRAAADPRLLHGCVAAALLSCVATVVQLTAILLAIAPALLQRLLVPLAAAGIAAVAIAAWFVWRGRTAQAGGEQTLAGRPFALRQALLFAAVIAGALLLSTALQHFIGEGGVLAAAAAAGLADVHAAAISLGQLVGSGNVAAHEAAWALAAAFTTNSLVKCFGASVGGAAFARPVVAGVLAINASLVLAVALQPA</sequence>
<feature type="transmembrane region" description="Helical" evidence="1">
    <location>
        <begin position="6"/>
        <end position="25"/>
    </location>
</feature>
<dbReference type="PANTHER" id="PTHR39084:SF1">
    <property type="entry name" value="DUF4010 DOMAIN-CONTAINING PROTEIN"/>
    <property type="match status" value="1"/>
</dbReference>
<feature type="transmembrane region" description="Helical" evidence="1">
    <location>
        <begin position="46"/>
        <end position="79"/>
    </location>
</feature>
<feature type="transmembrane region" description="Helical" evidence="1">
    <location>
        <begin position="391"/>
        <end position="412"/>
    </location>
</feature>
<dbReference type="Pfam" id="PF02308">
    <property type="entry name" value="MgtC"/>
    <property type="match status" value="1"/>
</dbReference>
<keyword evidence="1" id="KW-0472">Membrane</keyword>
<organism evidence="4 5">
    <name type="scientific">Tahibacter aquaticus</name>
    <dbReference type="NCBI Taxonomy" id="520092"/>
    <lineage>
        <taxon>Bacteria</taxon>
        <taxon>Pseudomonadati</taxon>
        <taxon>Pseudomonadota</taxon>
        <taxon>Gammaproteobacteria</taxon>
        <taxon>Lysobacterales</taxon>
        <taxon>Rhodanobacteraceae</taxon>
        <taxon>Tahibacter</taxon>
    </lineage>
</organism>
<feature type="transmembrane region" description="Helical" evidence="1">
    <location>
        <begin position="330"/>
        <end position="354"/>
    </location>
</feature>
<feature type="transmembrane region" description="Helical" evidence="1">
    <location>
        <begin position="303"/>
        <end position="323"/>
    </location>
</feature>
<dbReference type="PANTHER" id="PTHR39084">
    <property type="entry name" value="MEMBRANE PROTEIN-RELATED"/>
    <property type="match status" value="1"/>
</dbReference>
<proteinExistence type="predicted"/>
<keyword evidence="1" id="KW-1133">Transmembrane helix</keyword>
<dbReference type="EMBL" id="SNZH01000005">
    <property type="protein sequence ID" value="TDR44945.1"/>
    <property type="molecule type" value="Genomic_DNA"/>
</dbReference>
<feature type="transmembrane region" description="Helical" evidence="1">
    <location>
        <begin position="200"/>
        <end position="217"/>
    </location>
</feature>
<evidence type="ECO:0000313" key="4">
    <source>
        <dbReference type="EMBL" id="TDR44945.1"/>
    </source>
</evidence>
<comment type="caution">
    <text evidence="4">The sequence shown here is derived from an EMBL/GenBank/DDBJ whole genome shotgun (WGS) entry which is preliminary data.</text>
</comment>
<reference evidence="4 5" key="1">
    <citation type="submission" date="2019-03" db="EMBL/GenBank/DDBJ databases">
        <title>Genomic Encyclopedia of Type Strains, Phase IV (KMG-IV): sequencing the most valuable type-strain genomes for metagenomic binning, comparative biology and taxonomic classification.</title>
        <authorList>
            <person name="Goeker M."/>
        </authorList>
    </citation>
    <scope>NUCLEOTIDE SEQUENCE [LARGE SCALE GENOMIC DNA]</scope>
    <source>
        <strain evidence="4 5">DSM 21667</strain>
    </source>
</reference>
<accession>A0A4R6Z0A9</accession>
<evidence type="ECO:0000259" key="2">
    <source>
        <dbReference type="Pfam" id="PF02308"/>
    </source>
</evidence>
<evidence type="ECO:0000259" key="3">
    <source>
        <dbReference type="Pfam" id="PF13194"/>
    </source>
</evidence>
<feature type="domain" description="DUF4010" evidence="3">
    <location>
        <begin position="178"/>
        <end position="386"/>
    </location>
</feature>
<dbReference type="InterPro" id="IPR025105">
    <property type="entry name" value="DUF4010"/>
</dbReference>
<dbReference type="OrthoDB" id="5950439at2"/>
<dbReference type="RefSeq" id="WP_133818457.1">
    <property type="nucleotide sequence ID" value="NZ_SNZH01000005.1"/>
</dbReference>
<name>A0A4R6Z0A9_9GAMM</name>
<feature type="domain" description="MgtC/SapB/SrpB/YhiD N-terminal" evidence="2">
    <location>
        <begin position="12"/>
        <end position="129"/>
    </location>
</feature>
<gene>
    <name evidence="4" type="ORF">DFR29_105128</name>
</gene>
<keyword evidence="5" id="KW-1185">Reference proteome</keyword>
<dbReference type="Pfam" id="PF13194">
    <property type="entry name" value="DUF4010"/>
    <property type="match status" value="1"/>
</dbReference>
<dbReference type="InterPro" id="IPR049177">
    <property type="entry name" value="MgtC_SapB_SrpB_YhiD_N"/>
</dbReference>
<evidence type="ECO:0000313" key="5">
    <source>
        <dbReference type="Proteomes" id="UP000295293"/>
    </source>
</evidence>
<dbReference type="Proteomes" id="UP000295293">
    <property type="component" value="Unassembled WGS sequence"/>
</dbReference>
<evidence type="ECO:0000256" key="1">
    <source>
        <dbReference type="SAM" id="Phobius"/>
    </source>
</evidence>
<keyword evidence="1" id="KW-0812">Transmembrane</keyword>